<dbReference type="GO" id="GO:0015344">
    <property type="term" value="F:siderophore uptake transmembrane transporter activity"/>
    <property type="evidence" value="ECO:0007669"/>
    <property type="project" value="TreeGrafter"/>
</dbReference>
<keyword evidence="9 10" id="KW-0998">Cell outer membrane</keyword>
<comment type="subcellular location">
    <subcellularLocation>
        <location evidence="1 10">Cell outer membrane</location>
        <topology evidence="1 10">Multi-pass membrane protein</topology>
    </subcellularLocation>
</comment>
<evidence type="ECO:0000256" key="12">
    <source>
        <dbReference type="SAM" id="SignalP"/>
    </source>
</evidence>
<keyword evidence="7 10" id="KW-0472">Membrane</keyword>
<dbReference type="InterPro" id="IPR000531">
    <property type="entry name" value="Beta-barrel_TonB"/>
</dbReference>
<dbReference type="Gene3D" id="2.170.130.10">
    <property type="entry name" value="TonB-dependent receptor, plug domain"/>
    <property type="match status" value="1"/>
</dbReference>
<evidence type="ECO:0000256" key="9">
    <source>
        <dbReference type="ARBA" id="ARBA00023237"/>
    </source>
</evidence>
<comment type="similarity">
    <text evidence="10 11">Belongs to the TonB-dependent receptor family.</text>
</comment>
<evidence type="ECO:0000259" key="14">
    <source>
        <dbReference type="Pfam" id="PF07715"/>
    </source>
</evidence>
<dbReference type="SUPFAM" id="SSF56935">
    <property type="entry name" value="Porins"/>
    <property type="match status" value="1"/>
</dbReference>
<reference evidence="15" key="1">
    <citation type="submission" date="2016-08" db="EMBL/GenBank/DDBJ databases">
        <authorList>
            <person name="Seilhamer J.J."/>
        </authorList>
    </citation>
    <scope>NUCLEOTIDE SEQUENCE</scope>
    <source>
        <strain evidence="15">86</strain>
    </source>
</reference>
<evidence type="ECO:0000256" key="6">
    <source>
        <dbReference type="ARBA" id="ARBA00023077"/>
    </source>
</evidence>
<proteinExistence type="inferred from homology"/>
<dbReference type="InterPro" id="IPR036942">
    <property type="entry name" value="Beta-barrel_TonB_sf"/>
</dbReference>
<keyword evidence="3 10" id="KW-1134">Transmembrane beta strand</keyword>
<keyword evidence="6 11" id="KW-0798">TonB box</keyword>
<dbReference type="GO" id="GO:0009279">
    <property type="term" value="C:cell outer membrane"/>
    <property type="evidence" value="ECO:0007669"/>
    <property type="project" value="UniProtKB-SubCell"/>
</dbReference>
<organism evidence="15">
    <name type="scientific">uncultured Sporomusa sp</name>
    <dbReference type="NCBI Taxonomy" id="307249"/>
    <lineage>
        <taxon>Bacteria</taxon>
        <taxon>Bacillati</taxon>
        <taxon>Bacillota</taxon>
        <taxon>Negativicutes</taxon>
        <taxon>Selenomonadales</taxon>
        <taxon>Sporomusaceae</taxon>
        <taxon>Sporomusa</taxon>
        <taxon>environmental samples</taxon>
    </lineage>
</organism>
<dbReference type="InterPro" id="IPR039426">
    <property type="entry name" value="TonB-dep_rcpt-like"/>
</dbReference>
<accession>A0A212LVA1</accession>
<dbReference type="PANTHER" id="PTHR30069:SF29">
    <property type="entry name" value="HEMOGLOBIN AND HEMOGLOBIN-HAPTOGLOBIN-BINDING PROTEIN 1-RELATED"/>
    <property type="match status" value="1"/>
</dbReference>
<dbReference type="InterPro" id="IPR010916">
    <property type="entry name" value="TonB_box_CS"/>
</dbReference>
<gene>
    <name evidence="15" type="ORF">KL86SPO_40029</name>
</gene>
<protein>
    <submittedName>
        <fullName evidence="15">TonB-dependent receptor</fullName>
    </submittedName>
</protein>
<evidence type="ECO:0000256" key="5">
    <source>
        <dbReference type="ARBA" id="ARBA00022729"/>
    </source>
</evidence>
<evidence type="ECO:0000313" key="15">
    <source>
        <dbReference type="EMBL" id="SCM81545.1"/>
    </source>
</evidence>
<keyword evidence="8 15" id="KW-0675">Receptor</keyword>
<dbReference type="Gene3D" id="2.40.170.20">
    <property type="entry name" value="TonB-dependent receptor, beta-barrel domain"/>
    <property type="match status" value="1"/>
</dbReference>
<keyword evidence="2 10" id="KW-0813">Transport</keyword>
<evidence type="ECO:0000256" key="10">
    <source>
        <dbReference type="PROSITE-ProRule" id="PRU01360"/>
    </source>
</evidence>
<dbReference type="InterPro" id="IPR037066">
    <property type="entry name" value="Plug_dom_sf"/>
</dbReference>
<dbReference type="Pfam" id="PF00593">
    <property type="entry name" value="TonB_dep_Rec_b-barrel"/>
    <property type="match status" value="1"/>
</dbReference>
<feature type="chain" id="PRO_5011116407" evidence="12">
    <location>
        <begin position="35"/>
        <end position="648"/>
    </location>
</feature>
<dbReference type="RefSeq" id="WP_075753281.1">
    <property type="nucleotide sequence ID" value="NZ_LT608335.1"/>
</dbReference>
<dbReference type="EMBL" id="FMJE01000004">
    <property type="protein sequence ID" value="SCM81545.1"/>
    <property type="molecule type" value="Genomic_DNA"/>
</dbReference>
<evidence type="ECO:0000256" key="11">
    <source>
        <dbReference type="RuleBase" id="RU003357"/>
    </source>
</evidence>
<evidence type="ECO:0000256" key="3">
    <source>
        <dbReference type="ARBA" id="ARBA00022452"/>
    </source>
</evidence>
<feature type="signal peptide" evidence="12">
    <location>
        <begin position="1"/>
        <end position="34"/>
    </location>
</feature>
<dbReference type="Pfam" id="PF07715">
    <property type="entry name" value="Plug"/>
    <property type="match status" value="1"/>
</dbReference>
<feature type="domain" description="TonB-dependent receptor-like beta-barrel" evidence="13">
    <location>
        <begin position="237"/>
        <end position="621"/>
    </location>
</feature>
<dbReference type="PANTHER" id="PTHR30069">
    <property type="entry name" value="TONB-DEPENDENT OUTER MEMBRANE RECEPTOR"/>
    <property type="match status" value="1"/>
</dbReference>
<evidence type="ECO:0000259" key="13">
    <source>
        <dbReference type="Pfam" id="PF00593"/>
    </source>
</evidence>
<name>A0A212LVA1_9FIRM</name>
<feature type="domain" description="TonB-dependent receptor plug" evidence="14">
    <location>
        <begin position="61"/>
        <end position="167"/>
    </location>
</feature>
<evidence type="ECO:0000256" key="1">
    <source>
        <dbReference type="ARBA" id="ARBA00004571"/>
    </source>
</evidence>
<dbReference type="InterPro" id="IPR012910">
    <property type="entry name" value="Plug_dom"/>
</dbReference>
<dbReference type="AlphaFoldDB" id="A0A212LVA1"/>
<dbReference type="PROSITE" id="PS52016">
    <property type="entry name" value="TONB_DEPENDENT_REC_3"/>
    <property type="match status" value="1"/>
</dbReference>
<dbReference type="PROSITE" id="PS00430">
    <property type="entry name" value="TONB_DEPENDENT_REC_1"/>
    <property type="match status" value="1"/>
</dbReference>
<evidence type="ECO:0000256" key="8">
    <source>
        <dbReference type="ARBA" id="ARBA00023170"/>
    </source>
</evidence>
<evidence type="ECO:0000256" key="7">
    <source>
        <dbReference type="ARBA" id="ARBA00023136"/>
    </source>
</evidence>
<sequence>MKKQYLTKQAIWKKMCLGLLVANYLCFSGSGALAAAKSEAETFSLDSVVVTAQRSETRDLNTPAAVTVITAAELKETGAISVFDALEHTIGFNSISFGPAGTDYGMSAGRTIIRGLERGALILVNGSPINLLNYNGSNGIPLEAVEKVEVIRGAGSTLYGSEALAGVVNIITKKPGSSQQNTIGITGGNYNQNWSVSSEFGNSAIYLKREYIAAVDRTSRDNLTSKKDNALVQPYGLDKGTKDSFYFTTQLSDELNFNWSYTDLQSNRPRYNTDGSRYMLYKYDDVRNNLNLSYDNKDDNFKSVLSFNKRHAFGDKYDYDTGDWGISERYNMYGINWDNQKAWKLRDDRDTLIAGVTLAREHYNGLPGNTAVKYNNALRNSFAVYGAYTYNINPEFSTTLGLRENVIKDYATDKNVFLPQIQTLYKINDNTSWYTNIGKSFQMPALNQYFSKQSTDFNRLKPQQGWNYETGIKIIDNNQSFKAALYHMDIKDQFVWKKNPDKTDYMANAGNFRNTGMELEYVKILNNNWKYNLGFSYSNPENNENGSWEQCNSRIQTTAGITYNQEKWLTNVNFLFLGDREESYYKINGNISDIPDRVQLNAMIRYQPERNQSVILNLYNILDRNNSVNKYENLDLPFNWALSYNYTF</sequence>
<keyword evidence="4 10" id="KW-0812">Transmembrane</keyword>
<dbReference type="GO" id="GO:0044718">
    <property type="term" value="P:siderophore transmembrane transport"/>
    <property type="evidence" value="ECO:0007669"/>
    <property type="project" value="TreeGrafter"/>
</dbReference>
<evidence type="ECO:0000256" key="2">
    <source>
        <dbReference type="ARBA" id="ARBA00022448"/>
    </source>
</evidence>
<evidence type="ECO:0000256" key="4">
    <source>
        <dbReference type="ARBA" id="ARBA00022692"/>
    </source>
</evidence>
<keyword evidence="5 12" id="KW-0732">Signal</keyword>